<dbReference type="EMBL" id="PHND01000001">
    <property type="protein sequence ID" value="PPE04781.1"/>
    <property type="molecule type" value="Genomic_DNA"/>
</dbReference>
<sequence>MHKDLEIGDYVILKKSHPSKTKKWKLIKIGANYKFQSFELYNLFIELDRPTMDKTIKYIEKKEN</sequence>
<dbReference type="AlphaFoldDB" id="A0A8E2QW51"/>
<accession>A0A8E2QW51</accession>
<name>A0A8E2QW51_9MOLU</name>
<protein>
    <recommendedName>
        <fullName evidence="3">DUF951 domain-containing protein</fullName>
    </recommendedName>
</protein>
<proteinExistence type="predicted"/>
<dbReference type="Proteomes" id="UP000239010">
    <property type="component" value="Unassembled WGS sequence"/>
</dbReference>
<dbReference type="RefSeq" id="WP_104205870.1">
    <property type="nucleotide sequence ID" value="NZ_PHND01000001.1"/>
</dbReference>
<gene>
    <name evidence="1" type="ORF">EELLY_v1c04610</name>
</gene>
<reference evidence="1 2" key="1">
    <citation type="submission" date="2017-11" db="EMBL/GenBank/DDBJ databases">
        <title>Genome sequence of Entomoplasma ellychniae ELCN-1 (ATCC 43707).</title>
        <authorList>
            <person name="Lo W.-S."/>
            <person name="Gasparich G.E."/>
            <person name="Kuo C.-H."/>
        </authorList>
    </citation>
    <scope>NUCLEOTIDE SEQUENCE [LARGE SCALE GENOMIC DNA]</scope>
    <source>
        <strain evidence="1 2">ELCN-1</strain>
    </source>
</reference>
<keyword evidence="2" id="KW-1185">Reference proteome</keyword>
<comment type="caution">
    <text evidence="1">The sequence shown here is derived from an EMBL/GenBank/DDBJ whole genome shotgun (WGS) entry which is preliminary data.</text>
</comment>
<evidence type="ECO:0000313" key="2">
    <source>
        <dbReference type="Proteomes" id="UP000239010"/>
    </source>
</evidence>
<dbReference type="Pfam" id="PF06107">
    <property type="entry name" value="DUF951"/>
    <property type="match status" value="1"/>
</dbReference>
<evidence type="ECO:0008006" key="3">
    <source>
        <dbReference type="Google" id="ProtNLM"/>
    </source>
</evidence>
<organism evidence="1 2">
    <name type="scientific">Entomoplasma ellychniae</name>
    <dbReference type="NCBI Taxonomy" id="2114"/>
    <lineage>
        <taxon>Bacteria</taxon>
        <taxon>Bacillati</taxon>
        <taxon>Mycoplasmatota</taxon>
        <taxon>Mollicutes</taxon>
        <taxon>Entomoplasmatales</taxon>
        <taxon>Entomoplasmataceae</taxon>
        <taxon>Entomoplasma</taxon>
    </lineage>
</organism>
<dbReference type="InterPro" id="IPR009296">
    <property type="entry name" value="DUF951"/>
</dbReference>
<evidence type="ECO:0000313" key="1">
    <source>
        <dbReference type="EMBL" id="PPE04781.1"/>
    </source>
</evidence>